<dbReference type="SUPFAM" id="SSF56235">
    <property type="entry name" value="N-terminal nucleophile aminohydrolases (Ntn hydrolases)"/>
    <property type="match status" value="1"/>
</dbReference>
<keyword evidence="1" id="KW-0808">Transferase</keyword>
<proteinExistence type="predicted"/>
<dbReference type="PANTHER" id="PTHR43881">
    <property type="entry name" value="GAMMA-GLUTAMYLTRANSPEPTIDASE (AFU_ORTHOLOGUE AFUA_4G13580)"/>
    <property type="match status" value="1"/>
</dbReference>
<dbReference type="Pfam" id="PF01019">
    <property type="entry name" value="G_glu_transpept"/>
    <property type="match status" value="1"/>
</dbReference>
<dbReference type="InterPro" id="IPR029055">
    <property type="entry name" value="Ntn_hydrolases_N"/>
</dbReference>
<sequence>MQTPNSLRGMVTSPHHLASQAGLDVLKDGGTAIEAIVATAAALAAVYPHMTGLGGDSFWLISYPNGQTIAIDACGRLARNATLDLYAQAGHSVIPWRGGLAANTVAGTVSGWEAALKESAKQQPSLPLDRLLRDAIHYASTGRVVSESEAALLKEKQAELCGNEAFRSFCIPGDIPWQEGEIQTSPILAATLRSLAHHGLRSFYEGDLAKGMAADLEAAGSPLRLDDFLSHRAEVKAPLDVQTSMGTLYNMAPPTQGAASLLILALEDRLPQCEAPESYEHLHGLIEATKQAFRYRNREIDGRSTAEDDIRALLQDPSALDEMAARISMTEAFPWTEETQWGDTTWMGAIDSNGVAVSMIQSLYFEFGSGVMLPQSGLFWQNRGSSFRLKPSGWNCLLPGSKPFHTLNPAAARLNDGRVMVYGTMGGEGQPQTQAAVFSRYARHGVPLQEAICRPRWLLGRTWGQESTSLKLEPGFDSPVVQALQDAGHVIEQLPGMSSIMGHAGAIVRHANGRLEGATDPRSDGSVAAW</sequence>
<dbReference type="InterPro" id="IPR043137">
    <property type="entry name" value="GGT_ssub_C"/>
</dbReference>
<dbReference type="AlphaFoldDB" id="A0A1B6VKR5"/>
<gene>
    <name evidence="1" type="ORF">A0123_01439</name>
</gene>
<dbReference type="Gene3D" id="3.60.20.40">
    <property type="match status" value="1"/>
</dbReference>
<dbReference type="PATRIC" id="fig|38307.3.peg.1475"/>
<accession>A0A1B6VKR5</accession>
<organism evidence="1 2">
    <name type="scientific">Gluconobacter cerinus</name>
    <dbReference type="NCBI Taxonomy" id="38307"/>
    <lineage>
        <taxon>Bacteria</taxon>
        <taxon>Pseudomonadati</taxon>
        <taxon>Pseudomonadota</taxon>
        <taxon>Alphaproteobacteria</taxon>
        <taxon>Acetobacterales</taxon>
        <taxon>Acetobacteraceae</taxon>
        <taxon>Gluconobacter</taxon>
    </lineage>
</organism>
<name>A0A1B6VKR5_9PROT</name>
<dbReference type="Gene3D" id="1.10.246.130">
    <property type="match status" value="1"/>
</dbReference>
<evidence type="ECO:0000313" key="2">
    <source>
        <dbReference type="Proteomes" id="UP000077786"/>
    </source>
</evidence>
<dbReference type="GO" id="GO:0016740">
    <property type="term" value="F:transferase activity"/>
    <property type="evidence" value="ECO:0007669"/>
    <property type="project" value="UniProtKB-KW"/>
</dbReference>
<dbReference type="InterPro" id="IPR043138">
    <property type="entry name" value="GGT_lsub"/>
</dbReference>
<protein>
    <submittedName>
        <fullName evidence="1">Gamma-glutamyltransferase</fullName>
    </submittedName>
</protein>
<comment type="caution">
    <text evidence="1">The sequence shown here is derived from an EMBL/GenBank/DDBJ whole genome shotgun (WGS) entry which is preliminary data.</text>
</comment>
<dbReference type="PRINTS" id="PR01210">
    <property type="entry name" value="GGTRANSPTASE"/>
</dbReference>
<evidence type="ECO:0000313" key="1">
    <source>
        <dbReference type="EMBL" id="OAJ67800.1"/>
    </source>
</evidence>
<dbReference type="InterPro" id="IPR052896">
    <property type="entry name" value="GGT-like_enzyme"/>
</dbReference>
<dbReference type="EMBL" id="LUTU01000006">
    <property type="protein sequence ID" value="OAJ67800.1"/>
    <property type="molecule type" value="Genomic_DNA"/>
</dbReference>
<dbReference type="Proteomes" id="UP000077786">
    <property type="component" value="Unassembled WGS sequence"/>
</dbReference>
<reference evidence="1 2" key="1">
    <citation type="submission" date="2016-03" db="EMBL/GenBank/DDBJ databases">
        <title>Draft genome sequence of Gluconobacter cerinus strain CECT 9110.</title>
        <authorList>
            <person name="Sainz F."/>
            <person name="Mas A."/>
            <person name="Torija M.J."/>
        </authorList>
    </citation>
    <scope>NUCLEOTIDE SEQUENCE [LARGE SCALE GENOMIC DNA]</scope>
    <source>
        <strain evidence="1 2">CECT 9110</strain>
    </source>
</reference>
<dbReference type="PANTHER" id="PTHR43881:SF5">
    <property type="entry name" value="GAMMA-GLUTAMYLTRANSPEPTIDASE"/>
    <property type="match status" value="1"/>
</dbReference>